<dbReference type="PROSITE" id="PS51272">
    <property type="entry name" value="SLH"/>
    <property type="match status" value="2"/>
</dbReference>
<protein>
    <submittedName>
        <fullName evidence="3">S-layer homology domain-containing protein</fullName>
    </submittedName>
</protein>
<dbReference type="EMBL" id="JAPDIA010000009">
    <property type="protein sequence ID" value="MDG0814708.1"/>
    <property type="molecule type" value="Genomic_DNA"/>
</dbReference>
<dbReference type="Proteomes" id="UP001153404">
    <property type="component" value="Unassembled WGS sequence"/>
</dbReference>
<name>A0A9X4QXL3_9BACL</name>
<feature type="domain" description="SLH" evidence="2">
    <location>
        <begin position="82"/>
        <end position="138"/>
    </location>
</feature>
<dbReference type="Pfam" id="PF00395">
    <property type="entry name" value="SLH"/>
    <property type="match status" value="2"/>
</dbReference>
<dbReference type="RefSeq" id="WP_277539673.1">
    <property type="nucleotide sequence ID" value="NZ_JAPDIA010000009.1"/>
</dbReference>
<feature type="domain" description="SLH" evidence="2">
    <location>
        <begin position="14"/>
        <end position="77"/>
    </location>
</feature>
<accession>A0A9X4QXL3</accession>
<dbReference type="AlphaFoldDB" id="A0A9X4QXL3"/>
<evidence type="ECO:0000313" key="3">
    <source>
        <dbReference type="EMBL" id="MDG0814708.1"/>
    </source>
</evidence>
<feature type="region of interest" description="Disordered" evidence="1">
    <location>
        <begin position="1"/>
        <end position="21"/>
    </location>
</feature>
<reference evidence="3" key="1">
    <citation type="submission" date="2022-10" db="EMBL/GenBank/DDBJ databases">
        <title>Comparative genomic analysis of Cohnella hashimotonis sp. nov., isolated from the International Space Station.</title>
        <authorList>
            <person name="Simpson A."/>
            <person name="Venkateswaran K."/>
        </authorList>
    </citation>
    <scope>NUCLEOTIDE SEQUENCE</scope>
    <source>
        <strain evidence="3">DSM 28161</strain>
    </source>
</reference>
<evidence type="ECO:0000259" key="2">
    <source>
        <dbReference type="PROSITE" id="PS51272"/>
    </source>
</evidence>
<evidence type="ECO:0000256" key="1">
    <source>
        <dbReference type="SAM" id="MobiDB-lite"/>
    </source>
</evidence>
<gene>
    <name evidence="3" type="ORF">OMP40_39535</name>
</gene>
<dbReference type="InterPro" id="IPR001119">
    <property type="entry name" value="SLH_dom"/>
</dbReference>
<keyword evidence="4" id="KW-1185">Reference proteome</keyword>
<comment type="caution">
    <text evidence="3">The sequence shown here is derived from an EMBL/GenBank/DDBJ whole genome shotgun (WGS) entry which is preliminary data.</text>
</comment>
<proteinExistence type="predicted"/>
<organism evidence="3 4">
    <name type="scientific">Cohnella rhizosphaerae</name>
    <dbReference type="NCBI Taxonomy" id="1457232"/>
    <lineage>
        <taxon>Bacteria</taxon>
        <taxon>Bacillati</taxon>
        <taxon>Bacillota</taxon>
        <taxon>Bacilli</taxon>
        <taxon>Bacillales</taxon>
        <taxon>Paenibacillaceae</taxon>
        <taxon>Cohnella</taxon>
    </lineage>
</organism>
<evidence type="ECO:0000313" key="4">
    <source>
        <dbReference type="Proteomes" id="UP001153404"/>
    </source>
</evidence>
<sequence length="138" mass="14559">MLLRTLPPDLRAEHEPAESNKQAAAWYEATMDEAHRLGIVSGRGDGTLGGNEPISRQDMAVMLYRAARLEAGMLREGNGGEAAPFADRSAVAGYAAEAVDALQRAGWIAGIGNGRFDPAGGVTRAQAAVLLWNALKSQ</sequence>